<evidence type="ECO:0000313" key="16">
    <source>
        <dbReference type="Proteomes" id="UP000324832"/>
    </source>
</evidence>
<dbReference type="GO" id="GO:0005886">
    <property type="term" value="C:plasma membrane"/>
    <property type="evidence" value="ECO:0007669"/>
    <property type="project" value="UniProtKB-SubCell"/>
</dbReference>
<dbReference type="InterPro" id="IPR038502">
    <property type="entry name" value="M1_LTA-4_hydro/amino_C_sf"/>
</dbReference>
<evidence type="ECO:0000256" key="6">
    <source>
        <dbReference type="ARBA" id="ARBA00022670"/>
    </source>
</evidence>
<organism evidence="15 16">
    <name type="scientific">Leptidea sinapis</name>
    <dbReference type="NCBI Taxonomy" id="189913"/>
    <lineage>
        <taxon>Eukaryota</taxon>
        <taxon>Metazoa</taxon>
        <taxon>Ecdysozoa</taxon>
        <taxon>Arthropoda</taxon>
        <taxon>Hexapoda</taxon>
        <taxon>Insecta</taxon>
        <taxon>Pterygota</taxon>
        <taxon>Neoptera</taxon>
        <taxon>Endopterygota</taxon>
        <taxon>Lepidoptera</taxon>
        <taxon>Glossata</taxon>
        <taxon>Ditrysia</taxon>
        <taxon>Papilionoidea</taxon>
        <taxon>Pieridae</taxon>
        <taxon>Dismorphiinae</taxon>
        <taxon>Leptidea</taxon>
    </lineage>
</organism>
<dbReference type="GO" id="GO:0008237">
    <property type="term" value="F:metallopeptidase activity"/>
    <property type="evidence" value="ECO:0007669"/>
    <property type="project" value="UniProtKB-KW"/>
</dbReference>
<evidence type="ECO:0000256" key="7">
    <source>
        <dbReference type="ARBA" id="ARBA00022723"/>
    </source>
</evidence>
<evidence type="ECO:0000256" key="11">
    <source>
        <dbReference type="ARBA" id="ARBA00023288"/>
    </source>
</evidence>
<keyword evidence="7 13" id="KW-0479">Metal-binding</keyword>
<dbReference type="SMART" id="SM01263">
    <property type="entry name" value="Leuk-A4-hydro_C"/>
    <property type="match status" value="1"/>
</dbReference>
<feature type="domain" description="Peptidase M1 leukotriene A4 hydrolase/aminopeptidase C-terminal" evidence="14">
    <location>
        <begin position="976"/>
        <end position="1117"/>
    </location>
</feature>
<dbReference type="InterPro" id="IPR016024">
    <property type="entry name" value="ARM-type_fold"/>
</dbReference>
<dbReference type="SUPFAM" id="SSF48371">
    <property type="entry name" value="ARM repeat"/>
    <property type="match status" value="1"/>
</dbReference>
<evidence type="ECO:0000259" key="14">
    <source>
        <dbReference type="SMART" id="SM01263"/>
    </source>
</evidence>
<evidence type="ECO:0000256" key="10">
    <source>
        <dbReference type="ARBA" id="ARBA00023049"/>
    </source>
</evidence>
<proteinExistence type="inferred from homology"/>
<feature type="binding site" evidence="13">
    <location>
        <position position="823"/>
    </location>
    <ligand>
        <name>Zn(2+)</name>
        <dbReference type="ChEBI" id="CHEBI:29105"/>
        <note>catalytic</note>
    </ligand>
</feature>
<dbReference type="PANTHER" id="PTHR45726">
    <property type="entry name" value="LEUKOTRIENE A-4 HYDROLASE"/>
    <property type="match status" value="1"/>
</dbReference>
<dbReference type="EMBL" id="FZQP02002990">
    <property type="protein sequence ID" value="VVC97006.1"/>
    <property type="molecule type" value="Genomic_DNA"/>
</dbReference>
<dbReference type="Gene3D" id="1.10.390.10">
    <property type="entry name" value="Neutral Protease Domain 2"/>
    <property type="match status" value="3"/>
</dbReference>
<dbReference type="Pfam" id="PF17900">
    <property type="entry name" value="Peptidase_M1_N"/>
    <property type="match status" value="2"/>
</dbReference>
<keyword evidence="6" id="KW-0645">Protease</keyword>
<reference evidence="15 16" key="1">
    <citation type="submission" date="2017-07" db="EMBL/GenBank/DDBJ databases">
        <authorList>
            <person name="Talla V."/>
            <person name="Backstrom N."/>
        </authorList>
    </citation>
    <scope>NUCLEOTIDE SEQUENCE [LARGE SCALE GENOMIC DNA]</scope>
</reference>
<evidence type="ECO:0000256" key="2">
    <source>
        <dbReference type="ARBA" id="ARBA00004609"/>
    </source>
</evidence>
<comment type="cofactor">
    <cofactor evidence="13">
        <name>Zn(2+)</name>
        <dbReference type="ChEBI" id="CHEBI:29105"/>
    </cofactor>
    <text evidence="13">Binds 1 zinc ion per subunit.</text>
</comment>
<evidence type="ECO:0000256" key="1">
    <source>
        <dbReference type="ARBA" id="ARBA00004496"/>
    </source>
</evidence>
<dbReference type="InterPro" id="IPR001930">
    <property type="entry name" value="Peptidase_M1"/>
</dbReference>
<dbReference type="Pfam" id="PF09127">
    <property type="entry name" value="Leuk-A4-hydro_C"/>
    <property type="match status" value="1"/>
</dbReference>
<accession>A0A5E4QGR4</accession>
<dbReference type="GO" id="GO:0098552">
    <property type="term" value="C:side of membrane"/>
    <property type="evidence" value="ECO:0007669"/>
    <property type="project" value="UniProtKB-KW"/>
</dbReference>
<keyword evidence="5" id="KW-0472">Membrane</keyword>
<dbReference type="Pfam" id="PF01433">
    <property type="entry name" value="Peptidase_M1"/>
    <property type="match status" value="2"/>
</dbReference>
<dbReference type="CDD" id="cd09599">
    <property type="entry name" value="M1_LTA4H"/>
    <property type="match status" value="2"/>
</dbReference>
<feature type="binding site" evidence="13">
    <location>
        <position position="804"/>
    </location>
    <ligand>
        <name>Zn(2+)</name>
        <dbReference type="ChEBI" id="CHEBI:29105"/>
        <note>catalytic</note>
    </ligand>
</feature>
<evidence type="ECO:0000256" key="13">
    <source>
        <dbReference type="PIRSR" id="PIRSR634015-3"/>
    </source>
</evidence>
<dbReference type="PANTHER" id="PTHR45726:SF3">
    <property type="entry name" value="LEUKOTRIENE A-4 HYDROLASE"/>
    <property type="match status" value="1"/>
</dbReference>
<sequence>MAVIGKLFSRDNFRLSAVKHNIVKYSNTGIISIVNKRNGDNNYIKEIRAKNNWQSFTKRKLYTYNRNIEAMALSPLDPSSYSRPELAVVKHVELSLDVDFENKQLSGLALLTVNAIEDINEVKLRIKYKTSPSATALQWLEPKQTSGKKYPYMFSQCQPIHARSIMPCQDSPAVKFTYTAEVSAPENFSVLMSAIRDGSNNTKTTFRQPVPIPSYLLAIAVGVLESRELGPRSHVWAEKEEIERSAWEFADTEKYLQAAEALCGPYQWTQYDLLVLPPSFPYGGMENPCLTFAGDRSQADVIVHEIMHSWTGNLVTNRNFEHFWLNEGFTVFLERKVGASLISDKDEARKSRDFNSLLGLQELTETIMSNLGPTNPLTELVPDLTNTHPDDSFSRVPYEKGSLFLRYLEDTLGGADDLGVENPLTQLVVNLSNVHPDDAFSTVPYEKGSLFLRVLEDSLGGPDTDQFKSFLFEYFKDSADQTKALNDVDWATWLHKPGMPPVIPENGEIEATALSPLDPSSFSRPEQAIIEHVDLILHVDFEQKQLNGDVMLTVSTLMNINELILDTSNLTIEMIELEDGSELKYKVDEHLTYYGSKLTIIFNKTIISGQKIKIRIKYKTSPSATALQWLEPKQTSGQTYPFLFSKCVAIHARSIMPCQDSPAVKFTYTAEVSAPENFSVLMSAIRDGRNNTNTTFRQPVPIPSYLLAIAVGVLESRELGPRSHVWAEKEEIERSAWEFADTEKYLQAAEAQCGPYQWTQYNLLVLPPSFPYGGMENPCLTFVTPTLLAGDRSQANVIVHEIVHSWTGNLVTNRNFEHFWLKEGFTVFLERKVGASLISDKDEARKSRDFNSLLGLQQLTETINDLGADNPLTQLVLNLSSVNPDDAFSTVPYEKGSLFLRVLEDLLGGPDIFDKFVRSYLNKYQRQSIDTEQFKSYLFQYFNDSSDQIRVLNDVEWETWLHKPGMPPVIPKYDTSMTKAVKNVLLKINLNDTASLDYNDVISFSPHQMINLLQHLVDQDALPLDKLRTLGEAYRVSTSKNTEIAYRWLRICIRSRDENKLNDSFAFVNQQGRMKYVRPIYRDLYAWEDVRERTIENFLRNEPYMMHVSAYTIRKDLHIDV</sequence>
<keyword evidence="9 13" id="KW-0862">Zinc</keyword>
<dbReference type="InterPro" id="IPR045357">
    <property type="entry name" value="Aminopeptidase_N-like_N"/>
</dbReference>
<evidence type="ECO:0000256" key="8">
    <source>
        <dbReference type="ARBA" id="ARBA00022801"/>
    </source>
</evidence>
<dbReference type="InterPro" id="IPR042097">
    <property type="entry name" value="Aminopeptidase_N-like_N_sf"/>
</dbReference>
<dbReference type="GO" id="GO:0004177">
    <property type="term" value="F:aminopeptidase activity"/>
    <property type="evidence" value="ECO:0007669"/>
    <property type="project" value="TreeGrafter"/>
</dbReference>
<feature type="binding site" evidence="13">
    <location>
        <position position="800"/>
    </location>
    <ligand>
        <name>Zn(2+)</name>
        <dbReference type="ChEBI" id="CHEBI:29105"/>
        <note>catalytic</note>
    </ligand>
</feature>
<gene>
    <name evidence="15" type="ORF">LSINAPIS_LOCUS8389</name>
</gene>
<dbReference type="SUPFAM" id="SSF63737">
    <property type="entry name" value="Leukotriene A4 hydrolase N-terminal domain"/>
    <property type="match status" value="2"/>
</dbReference>
<evidence type="ECO:0000256" key="5">
    <source>
        <dbReference type="ARBA" id="ARBA00022622"/>
    </source>
</evidence>
<dbReference type="Gene3D" id="1.25.40.320">
    <property type="entry name" value="Peptidase M1, leukotriene A4 hydrolase/aminopeptidase C-terminal domain"/>
    <property type="match status" value="1"/>
</dbReference>
<dbReference type="FunFam" id="3.30.2010.30:FF:000001">
    <property type="entry name" value="Leukotriene A(4) hydrolase"/>
    <property type="match status" value="2"/>
</dbReference>
<evidence type="ECO:0000313" key="15">
    <source>
        <dbReference type="EMBL" id="VVC97006.1"/>
    </source>
</evidence>
<dbReference type="AlphaFoldDB" id="A0A5E4QGR4"/>
<feature type="active site" description="Proton acceptor" evidence="12">
    <location>
        <position position="801"/>
    </location>
</feature>
<dbReference type="GO" id="GO:0008270">
    <property type="term" value="F:zinc ion binding"/>
    <property type="evidence" value="ECO:0007669"/>
    <property type="project" value="InterPro"/>
</dbReference>
<dbReference type="InterPro" id="IPR015211">
    <property type="entry name" value="Peptidase_M1_C"/>
</dbReference>
<keyword evidence="5" id="KW-0325">Glycoprotein</keyword>
<dbReference type="SUPFAM" id="SSF55486">
    <property type="entry name" value="Metalloproteases ('zincins'), catalytic domain"/>
    <property type="match status" value="3"/>
</dbReference>
<dbReference type="FunFam" id="1.10.390.10:FF:000003">
    <property type="entry name" value="Leukotriene A(4) hydrolase"/>
    <property type="match status" value="1"/>
</dbReference>
<evidence type="ECO:0000256" key="3">
    <source>
        <dbReference type="ARBA" id="ARBA00010136"/>
    </source>
</evidence>
<keyword evidence="16" id="KW-1185">Reference proteome</keyword>
<dbReference type="PRINTS" id="PR00756">
    <property type="entry name" value="ALADIPTASE"/>
</dbReference>
<feature type="active site" description="Proton donor" evidence="12">
    <location>
        <position position="893"/>
    </location>
</feature>
<dbReference type="GO" id="GO:0006508">
    <property type="term" value="P:proteolysis"/>
    <property type="evidence" value="ECO:0007669"/>
    <property type="project" value="UniProtKB-KW"/>
</dbReference>
<dbReference type="GO" id="GO:0005829">
    <property type="term" value="C:cytosol"/>
    <property type="evidence" value="ECO:0007669"/>
    <property type="project" value="TreeGrafter"/>
</dbReference>
<keyword evidence="4" id="KW-0963">Cytoplasm</keyword>
<dbReference type="InterPro" id="IPR014782">
    <property type="entry name" value="Peptidase_M1_dom"/>
</dbReference>
<keyword evidence="10" id="KW-0482">Metalloprotease</keyword>
<dbReference type="InterPro" id="IPR049980">
    <property type="entry name" value="LTA4H_cat"/>
</dbReference>
<keyword evidence="5" id="KW-0336">GPI-anchor</keyword>
<evidence type="ECO:0000256" key="4">
    <source>
        <dbReference type="ARBA" id="ARBA00022490"/>
    </source>
</evidence>
<dbReference type="InterPro" id="IPR034015">
    <property type="entry name" value="M1_LTA4H"/>
</dbReference>
<dbReference type="InterPro" id="IPR027268">
    <property type="entry name" value="Peptidase_M4/M1_CTD_sf"/>
</dbReference>
<dbReference type="Proteomes" id="UP000324832">
    <property type="component" value="Unassembled WGS sequence"/>
</dbReference>
<dbReference type="GO" id="GO:0043171">
    <property type="term" value="P:peptide catabolic process"/>
    <property type="evidence" value="ECO:0007669"/>
    <property type="project" value="TreeGrafter"/>
</dbReference>
<dbReference type="Gene3D" id="3.30.2010.30">
    <property type="match status" value="2"/>
</dbReference>
<name>A0A5E4QGR4_9NEOP</name>
<keyword evidence="11" id="KW-0449">Lipoprotein</keyword>
<dbReference type="GO" id="GO:0004301">
    <property type="term" value="F:epoxide hydrolase activity"/>
    <property type="evidence" value="ECO:0007669"/>
    <property type="project" value="TreeGrafter"/>
</dbReference>
<dbReference type="Gene3D" id="2.60.40.1730">
    <property type="entry name" value="tricorn interacting facor f3 domain"/>
    <property type="match status" value="2"/>
</dbReference>
<evidence type="ECO:0000256" key="12">
    <source>
        <dbReference type="PIRSR" id="PIRSR634015-1"/>
    </source>
</evidence>
<comment type="subcellular location">
    <subcellularLocation>
        <location evidence="2">Cell membrane</location>
        <topology evidence="2">Lipid-anchor</topology>
        <topology evidence="2">GPI-anchor</topology>
    </subcellularLocation>
    <subcellularLocation>
        <location evidence="1">Cytoplasm</location>
    </subcellularLocation>
</comment>
<keyword evidence="8" id="KW-0378">Hydrolase</keyword>
<protein>
    <recommendedName>
        <fullName evidence="14">Peptidase M1 leukotriene A4 hydrolase/aminopeptidase C-terminal domain-containing protein</fullName>
    </recommendedName>
</protein>
<comment type="similarity">
    <text evidence="3">Belongs to the peptidase M1 family.</text>
</comment>
<evidence type="ECO:0000256" key="9">
    <source>
        <dbReference type="ARBA" id="ARBA00022833"/>
    </source>
</evidence>
<dbReference type="FunFam" id="2.60.40.1730:FF:000004">
    <property type="entry name" value="Leukotriene A(4) hydrolase"/>
    <property type="match status" value="1"/>
</dbReference>